<evidence type="ECO:0008006" key="3">
    <source>
        <dbReference type="Google" id="ProtNLM"/>
    </source>
</evidence>
<evidence type="ECO:0000313" key="2">
    <source>
        <dbReference type="Proteomes" id="UP000185783"/>
    </source>
</evidence>
<dbReference type="EMBL" id="LVVZ01000041">
    <property type="protein sequence ID" value="OKL42677.1"/>
    <property type="molecule type" value="Genomic_DNA"/>
</dbReference>
<protein>
    <recommendedName>
        <fullName evidence="3">DUF2948 domain-containing protein</fullName>
    </recommendedName>
</protein>
<accession>A0A1U7JD82</accession>
<dbReference type="Proteomes" id="UP000185783">
    <property type="component" value="Unassembled WGS sequence"/>
</dbReference>
<gene>
    <name evidence="1" type="ORF">A3843_18730</name>
</gene>
<proteinExistence type="predicted"/>
<organism evidence="1 2">
    <name type="scientific">Pseudovibrio exalbescens</name>
    <dbReference type="NCBI Taxonomy" id="197461"/>
    <lineage>
        <taxon>Bacteria</taxon>
        <taxon>Pseudomonadati</taxon>
        <taxon>Pseudomonadota</taxon>
        <taxon>Alphaproteobacteria</taxon>
        <taxon>Hyphomicrobiales</taxon>
        <taxon>Stappiaceae</taxon>
        <taxon>Pseudovibrio</taxon>
    </lineage>
</organism>
<comment type="caution">
    <text evidence="1">The sequence shown here is derived from an EMBL/GenBank/DDBJ whole genome shotgun (WGS) entry which is preliminary data.</text>
</comment>
<dbReference type="AlphaFoldDB" id="A0A1U7JD82"/>
<dbReference type="Pfam" id="PF11164">
    <property type="entry name" value="DUF2948"/>
    <property type="match status" value="1"/>
</dbReference>
<keyword evidence="2" id="KW-1185">Reference proteome</keyword>
<sequence length="147" mass="16306">MTRGETMKLLALDSEDLTVISAMCQDSLLKLGDIQYLPREKRLLVAMNRFAWDADLARQQKNERRRSVLALSRVEALQARNINQENKDIVLSLLAIRFEPAAEPAGTVILEFSGGAALAAKAECIEAQLTDLGAAWSTDNRPQHDLD</sequence>
<dbReference type="STRING" id="197461.A3843_18730"/>
<dbReference type="InterPro" id="IPR021335">
    <property type="entry name" value="DUF2948"/>
</dbReference>
<evidence type="ECO:0000313" key="1">
    <source>
        <dbReference type="EMBL" id="OKL42677.1"/>
    </source>
</evidence>
<name>A0A1U7JD82_9HYPH</name>
<reference evidence="1 2" key="1">
    <citation type="submission" date="2016-03" db="EMBL/GenBank/DDBJ databases">
        <title>Genome sequence of Nesiotobacter sp. nov., a moderately halophilic alphaproteobacterium isolated from the Yellow Sea, China.</title>
        <authorList>
            <person name="Zhang G."/>
            <person name="Zhang R."/>
        </authorList>
    </citation>
    <scope>NUCLEOTIDE SEQUENCE [LARGE SCALE GENOMIC DNA]</scope>
    <source>
        <strain evidence="1 2">WB1-6</strain>
    </source>
</reference>
<dbReference type="OrthoDB" id="9806367at2"/>